<feature type="signal peptide" evidence="1">
    <location>
        <begin position="1"/>
        <end position="21"/>
    </location>
</feature>
<accession>A0A0A9W8I9</accession>
<evidence type="ECO:0000256" key="1">
    <source>
        <dbReference type="SAM" id="SignalP"/>
    </source>
</evidence>
<dbReference type="GO" id="GO:0034511">
    <property type="term" value="F:U3 snoRNA binding"/>
    <property type="evidence" value="ECO:0007669"/>
    <property type="project" value="InterPro"/>
</dbReference>
<protein>
    <recommendedName>
        <fullName evidence="2">UTP25 NTP hydrolase-like domain-containing protein</fullName>
    </recommendedName>
</protein>
<keyword evidence="1" id="KW-0732">Signal</keyword>
<reference evidence="3" key="2">
    <citation type="submission" date="2014-07" db="EMBL/GenBank/DDBJ databases">
        <authorList>
            <person name="Hull J."/>
        </authorList>
    </citation>
    <scope>NUCLEOTIDE SEQUENCE</scope>
</reference>
<dbReference type="GO" id="GO:0019843">
    <property type="term" value="F:rRNA binding"/>
    <property type="evidence" value="ECO:0007669"/>
    <property type="project" value="TreeGrafter"/>
</dbReference>
<feature type="chain" id="PRO_5007389246" description="UTP25 NTP hydrolase-like domain-containing protein" evidence="1">
    <location>
        <begin position="22"/>
        <end position="125"/>
    </location>
</feature>
<dbReference type="Pfam" id="PF22916">
    <property type="entry name" value="UTP25_NTPase-like"/>
    <property type="match status" value="1"/>
</dbReference>
<evidence type="ECO:0000313" key="3">
    <source>
        <dbReference type="EMBL" id="JAG01140.1"/>
    </source>
</evidence>
<dbReference type="EMBL" id="GBHO01042464">
    <property type="protein sequence ID" value="JAG01140.1"/>
    <property type="molecule type" value="Transcribed_RNA"/>
</dbReference>
<evidence type="ECO:0000313" key="4">
    <source>
        <dbReference type="EMBL" id="JAG16805.1"/>
    </source>
</evidence>
<organism evidence="3">
    <name type="scientific">Lygus hesperus</name>
    <name type="common">Western plant bug</name>
    <dbReference type="NCBI Taxonomy" id="30085"/>
    <lineage>
        <taxon>Eukaryota</taxon>
        <taxon>Metazoa</taxon>
        <taxon>Ecdysozoa</taxon>
        <taxon>Arthropoda</taxon>
        <taxon>Hexapoda</taxon>
        <taxon>Insecta</taxon>
        <taxon>Pterygota</taxon>
        <taxon>Neoptera</taxon>
        <taxon>Paraneoptera</taxon>
        <taxon>Hemiptera</taxon>
        <taxon>Heteroptera</taxon>
        <taxon>Panheteroptera</taxon>
        <taxon>Cimicomorpha</taxon>
        <taxon>Miridae</taxon>
        <taxon>Mirini</taxon>
        <taxon>Lygus</taxon>
    </lineage>
</organism>
<dbReference type="InterPro" id="IPR053940">
    <property type="entry name" value="UTP25_NTPase-like"/>
</dbReference>
<dbReference type="PANTHER" id="PTHR12933">
    <property type="entry name" value="ORF PROTEIN-RELATED"/>
    <property type="match status" value="1"/>
</dbReference>
<dbReference type="AlphaFoldDB" id="A0A0A9W8I9"/>
<sequence length="125" mass="14111">MRNIALRYLHTLLALLNLSPAQCVNYEGFVSDFSEIEDAVDTRFGRRAVDYQRQFSGNIDDSFCVGIRIDPDALHLYAHPLNSDLLLCSPLGLRKRLERNADLSVALSSIEVCVIDEAHVLFMQN</sequence>
<dbReference type="EMBL" id="GBHO01026799">
    <property type="protein sequence ID" value="JAG16805.1"/>
    <property type="molecule type" value="Transcribed_RNA"/>
</dbReference>
<dbReference type="PANTHER" id="PTHR12933:SF0">
    <property type="entry name" value="U3 SMALL NUCLEOLAR RNA-ASSOCIATED PROTEIN 25 HOMOLOG"/>
    <property type="match status" value="1"/>
</dbReference>
<name>A0A0A9W8I9_LYGHE</name>
<dbReference type="GO" id="GO:0032040">
    <property type="term" value="C:small-subunit processome"/>
    <property type="evidence" value="ECO:0007669"/>
    <property type="project" value="TreeGrafter"/>
</dbReference>
<reference evidence="3" key="1">
    <citation type="journal article" date="2014" name="PLoS ONE">
        <title>Transcriptome-Based Identification of ABC Transporters in the Western Tarnished Plant Bug Lygus hesperus.</title>
        <authorList>
            <person name="Hull J.J."/>
            <person name="Chaney K."/>
            <person name="Geib S.M."/>
            <person name="Fabrick J.A."/>
            <person name="Brent C.S."/>
            <person name="Walsh D."/>
            <person name="Lavine L.C."/>
        </authorList>
    </citation>
    <scope>NUCLEOTIDE SEQUENCE</scope>
</reference>
<proteinExistence type="predicted"/>
<evidence type="ECO:0000259" key="2">
    <source>
        <dbReference type="Pfam" id="PF22916"/>
    </source>
</evidence>
<dbReference type="InterPro" id="IPR010678">
    <property type="entry name" value="UTP25"/>
</dbReference>
<gene>
    <name evidence="3" type="ORF">CM83_22620</name>
    <name evidence="4" type="ORF">CM83_22622</name>
</gene>
<feature type="domain" description="UTP25 NTP hydrolase-like" evidence="2">
    <location>
        <begin position="1"/>
        <end position="125"/>
    </location>
</feature>
<dbReference type="GO" id="GO:0000462">
    <property type="term" value="P:maturation of SSU-rRNA from tricistronic rRNA transcript (SSU-rRNA, 5.8S rRNA, LSU-rRNA)"/>
    <property type="evidence" value="ECO:0007669"/>
    <property type="project" value="TreeGrafter"/>
</dbReference>